<sequence>MGTKILLHAVGRHKNRLWSTKKGLCLVRLAFCSTLTLFCRKLDSSTSKL</sequence>
<accession>A0A0A8ZZC9</accession>
<evidence type="ECO:0000313" key="1">
    <source>
        <dbReference type="EMBL" id="JAD44774.1"/>
    </source>
</evidence>
<protein>
    <submittedName>
        <fullName evidence="1">Uncharacterized protein</fullName>
    </submittedName>
</protein>
<proteinExistence type="predicted"/>
<dbReference type="AlphaFoldDB" id="A0A0A8ZZC9"/>
<dbReference type="EMBL" id="GBRH01253121">
    <property type="protein sequence ID" value="JAD44774.1"/>
    <property type="molecule type" value="Transcribed_RNA"/>
</dbReference>
<reference evidence="1" key="1">
    <citation type="submission" date="2014-09" db="EMBL/GenBank/DDBJ databases">
        <authorList>
            <person name="Magalhaes I.L.F."/>
            <person name="Oliveira U."/>
            <person name="Santos F.R."/>
            <person name="Vidigal T.H.D.A."/>
            <person name="Brescovit A.D."/>
            <person name="Santos A.J."/>
        </authorList>
    </citation>
    <scope>NUCLEOTIDE SEQUENCE</scope>
    <source>
        <tissue evidence="1">Shoot tissue taken approximately 20 cm above the soil surface</tissue>
    </source>
</reference>
<organism evidence="1">
    <name type="scientific">Arundo donax</name>
    <name type="common">Giant reed</name>
    <name type="synonym">Donax arundinaceus</name>
    <dbReference type="NCBI Taxonomy" id="35708"/>
    <lineage>
        <taxon>Eukaryota</taxon>
        <taxon>Viridiplantae</taxon>
        <taxon>Streptophyta</taxon>
        <taxon>Embryophyta</taxon>
        <taxon>Tracheophyta</taxon>
        <taxon>Spermatophyta</taxon>
        <taxon>Magnoliopsida</taxon>
        <taxon>Liliopsida</taxon>
        <taxon>Poales</taxon>
        <taxon>Poaceae</taxon>
        <taxon>PACMAD clade</taxon>
        <taxon>Arundinoideae</taxon>
        <taxon>Arundineae</taxon>
        <taxon>Arundo</taxon>
    </lineage>
</organism>
<reference evidence="1" key="2">
    <citation type="journal article" date="2015" name="Data Brief">
        <title>Shoot transcriptome of the giant reed, Arundo donax.</title>
        <authorList>
            <person name="Barrero R.A."/>
            <person name="Guerrero F.D."/>
            <person name="Moolhuijzen P."/>
            <person name="Goolsby J.A."/>
            <person name="Tidwell J."/>
            <person name="Bellgard S.E."/>
            <person name="Bellgard M.I."/>
        </authorList>
    </citation>
    <scope>NUCLEOTIDE SEQUENCE</scope>
    <source>
        <tissue evidence="1">Shoot tissue taken approximately 20 cm above the soil surface</tissue>
    </source>
</reference>
<name>A0A0A8ZZC9_ARUDO</name>